<feature type="compositionally biased region" description="Basic and acidic residues" evidence="1">
    <location>
        <begin position="170"/>
        <end position="180"/>
    </location>
</feature>
<reference evidence="2" key="1">
    <citation type="submission" date="2009-08" db="EMBL/GenBank/DDBJ databases">
        <title>Annotation of Salpingoeca rosetta.</title>
        <authorList>
            <consortium name="The Broad Institute Genome Sequencing Platform"/>
            <person name="Russ C."/>
            <person name="Cuomo C."/>
            <person name="Burger G."/>
            <person name="Gray M.W."/>
            <person name="Holland P.W.H."/>
            <person name="King N."/>
            <person name="Lang F.B.F."/>
            <person name="Roger A.J."/>
            <person name="Ruiz-Trillo I."/>
            <person name="Young S.K."/>
            <person name="Zeng Q."/>
            <person name="Gargeya S."/>
            <person name="Alvarado L."/>
            <person name="Berlin A."/>
            <person name="Chapman S.B."/>
            <person name="Chen Z."/>
            <person name="Freedman E."/>
            <person name="Gellesch M."/>
            <person name="Goldberg J."/>
            <person name="Griggs A."/>
            <person name="Gujja S."/>
            <person name="Heilman E."/>
            <person name="Heiman D."/>
            <person name="Howarth C."/>
            <person name="Mehta T."/>
            <person name="Neiman D."/>
            <person name="Pearson M."/>
            <person name="Roberts A."/>
            <person name="Saif S."/>
            <person name="Shea T."/>
            <person name="Shenoy N."/>
            <person name="Sisk P."/>
            <person name="Stolte C."/>
            <person name="Sykes S."/>
            <person name="White J."/>
            <person name="Yandava C."/>
            <person name="Haas B."/>
            <person name="Nusbaum C."/>
            <person name="Birren B."/>
        </authorList>
    </citation>
    <scope>NUCLEOTIDE SEQUENCE [LARGE SCALE GENOMIC DNA]</scope>
    <source>
        <strain evidence="2">ATCC 50818</strain>
    </source>
</reference>
<dbReference type="Pfam" id="PF13516">
    <property type="entry name" value="LRR_6"/>
    <property type="match status" value="2"/>
</dbReference>
<feature type="region of interest" description="Disordered" evidence="1">
    <location>
        <begin position="147"/>
        <end position="188"/>
    </location>
</feature>
<name>F2TWR4_SALR5</name>
<evidence type="ECO:0000256" key="1">
    <source>
        <dbReference type="SAM" id="MobiDB-lite"/>
    </source>
</evidence>
<feature type="compositionally biased region" description="Basic and acidic residues" evidence="1">
    <location>
        <begin position="1"/>
        <end position="16"/>
    </location>
</feature>
<dbReference type="AlphaFoldDB" id="F2TWR4"/>
<evidence type="ECO:0000313" key="3">
    <source>
        <dbReference type="Proteomes" id="UP000007799"/>
    </source>
</evidence>
<dbReference type="SMART" id="SM00368">
    <property type="entry name" value="LRR_RI"/>
    <property type="match status" value="4"/>
</dbReference>
<gene>
    <name evidence="2" type="ORF">PTSG_11604</name>
</gene>
<dbReference type="Gene3D" id="3.80.10.10">
    <property type="entry name" value="Ribonuclease Inhibitor"/>
    <property type="match status" value="1"/>
</dbReference>
<dbReference type="InterPro" id="IPR032675">
    <property type="entry name" value="LRR_dom_sf"/>
</dbReference>
<dbReference type="Proteomes" id="UP000007799">
    <property type="component" value="Unassembled WGS sequence"/>
</dbReference>
<proteinExistence type="predicted"/>
<feature type="compositionally biased region" description="Polar residues" evidence="1">
    <location>
        <begin position="149"/>
        <end position="169"/>
    </location>
</feature>
<dbReference type="SUPFAM" id="SSF52047">
    <property type="entry name" value="RNI-like"/>
    <property type="match status" value="1"/>
</dbReference>
<dbReference type="KEGG" id="sre:PTSG_11604"/>
<sequence>MEKQERGTSRRERRSTSDLLRTSVGPDGAKGLAEVLKHNTTLSELNLIDNAIGDEGAVAFANMLQLNSTLTTLDLWMTSMTPVGGAALGAALDQNRTLKQLWIEGNSTATARAFGAALPVDREISTPWYNDDEGEVAFNEARKEKKELLSSTYGGPEQRQTTFLHSTQQSREHPRTAREQCDDDAGTP</sequence>
<protein>
    <submittedName>
        <fullName evidence="2">Uncharacterized protein</fullName>
    </submittedName>
</protein>
<dbReference type="GeneID" id="16067707"/>
<dbReference type="EMBL" id="GL832955">
    <property type="protein sequence ID" value="EGD72510.1"/>
    <property type="molecule type" value="Genomic_DNA"/>
</dbReference>
<dbReference type="OrthoDB" id="120976at2759"/>
<dbReference type="InterPro" id="IPR001611">
    <property type="entry name" value="Leu-rich_rpt"/>
</dbReference>
<dbReference type="STRING" id="946362.F2TWR4"/>
<dbReference type="eggNOG" id="KOG4308">
    <property type="taxonomic scope" value="Eukaryota"/>
</dbReference>
<feature type="region of interest" description="Disordered" evidence="1">
    <location>
        <begin position="1"/>
        <end position="26"/>
    </location>
</feature>
<dbReference type="InterPro" id="IPR052394">
    <property type="entry name" value="LRR-containing"/>
</dbReference>
<keyword evidence="3" id="KW-1185">Reference proteome</keyword>
<dbReference type="PANTHER" id="PTHR24114">
    <property type="entry name" value="LEUCINE RICH REPEAT FAMILY PROTEIN"/>
    <property type="match status" value="1"/>
</dbReference>
<organism evidence="3">
    <name type="scientific">Salpingoeca rosetta (strain ATCC 50818 / BSB-021)</name>
    <dbReference type="NCBI Taxonomy" id="946362"/>
    <lineage>
        <taxon>Eukaryota</taxon>
        <taxon>Choanoflagellata</taxon>
        <taxon>Craspedida</taxon>
        <taxon>Salpingoecidae</taxon>
        <taxon>Salpingoeca</taxon>
    </lineage>
</organism>
<evidence type="ECO:0000313" key="2">
    <source>
        <dbReference type="EMBL" id="EGD72510.1"/>
    </source>
</evidence>
<dbReference type="RefSeq" id="XP_004999079.1">
    <property type="nucleotide sequence ID" value="XM_004999022.1"/>
</dbReference>
<accession>F2TWR4</accession>
<dbReference type="InParanoid" id="F2TWR4"/>
<dbReference type="PANTHER" id="PTHR24114:SF2">
    <property type="entry name" value="F-BOX DOMAIN-CONTAINING PROTEIN-RELATED"/>
    <property type="match status" value="1"/>
</dbReference>